<dbReference type="EMBL" id="ALJD01000002">
    <property type="protein sequence ID" value="EJN61115.1"/>
    <property type="molecule type" value="Genomic_DNA"/>
</dbReference>
<feature type="compositionally biased region" description="Acidic residues" evidence="2">
    <location>
        <begin position="135"/>
        <end position="145"/>
    </location>
</feature>
<proteinExistence type="predicted"/>
<accession>J2ZK66</accession>
<evidence type="ECO:0000313" key="4">
    <source>
        <dbReference type="Proteomes" id="UP000007813"/>
    </source>
</evidence>
<feature type="region of interest" description="Disordered" evidence="2">
    <location>
        <begin position="156"/>
        <end position="175"/>
    </location>
</feature>
<dbReference type="AlphaFoldDB" id="J2ZK66"/>
<keyword evidence="1" id="KW-0175">Coiled coil</keyword>
<sequence length="589" mass="63349">MFSMSQDPTHAGPLTVSAGDVSVEKSFVADEFPVPALKFVIQSTSTEAVDIRLTDDVPTSFPMDCVGFHPDYENDNWTAYEDHRVEFVRTLAPEESVTTVYGIRLEETDEEIAAFLVEPTLDLVSTHESGGPEAEGVEDIVGEESTDVVRDVLAGDADTVPGMEDSDLDADTDADTEDPLAADIETAGQLDEVDVDEVVEAAERAENVDDIEELDLELDLDFEDPLVADEREQEAEPMEPLALDDPLAADDSHSVDASADEPVTESSSTAEPVEPRPIETDTVSAVVARSTETESELDASEEEDVEVDPEASQADAAQSDASDVSETATEAETADVIDTPASDQSKSGAVTSTSIAATLATEIREGRVDDDDLSLLKRELDIGVPTSVDVRIGRLQSQMDDLVAYSDALSEFIDEEGTGDQLVSEFREELESVSSSLTMLETALASAESDRVDLRDDVDNVATTVTAVEKRVETNTQDLSSVADEVEALAAVADDIDTLAETVDSLDTEMGDVRADVADVDTDVTETRAELHAELETVRDDLTTQVDDLQAGLAADVEELRDEMDDVQSELVELKQFRDRLGSAFGGDN</sequence>
<gene>
    <name evidence="3" type="ORF">HSB1_01560</name>
</gene>
<dbReference type="eggNOG" id="arCOG04573">
    <property type="taxonomic scope" value="Archaea"/>
</dbReference>
<protein>
    <submittedName>
        <fullName evidence="3">Uncharacterized protein</fullName>
    </submittedName>
</protein>
<feature type="compositionally biased region" description="Low complexity" evidence="2">
    <location>
        <begin position="310"/>
        <end position="322"/>
    </location>
</feature>
<organism evidence="3 4">
    <name type="scientific">Halogranum salarium B-1</name>
    <dbReference type="NCBI Taxonomy" id="1210908"/>
    <lineage>
        <taxon>Archaea</taxon>
        <taxon>Methanobacteriati</taxon>
        <taxon>Methanobacteriota</taxon>
        <taxon>Stenosarchaea group</taxon>
        <taxon>Halobacteria</taxon>
        <taxon>Halobacteriales</taxon>
        <taxon>Haloferacaceae</taxon>
    </lineage>
</organism>
<dbReference type="Gene3D" id="1.10.287.1490">
    <property type="match status" value="1"/>
</dbReference>
<name>J2ZK66_9EURY</name>
<evidence type="ECO:0000313" key="3">
    <source>
        <dbReference type="EMBL" id="EJN61115.1"/>
    </source>
</evidence>
<dbReference type="Proteomes" id="UP000007813">
    <property type="component" value="Unassembled WGS sequence"/>
</dbReference>
<feature type="region of interest" description="Disordered" evidence="2">
    <location>
        <begin position="244"/>
        <end position="349"/>
    </location>
</feature>
<feature type="compositionally biased region" description="Acidic residues" evidence="2">
    <location>
        <begin position="293"/>
        <end position="309"/>
    </location>
</feature>
<feature type="region of interest" description="Disordered" evidence="2">
    <location>
        <begin position="126"/>
        <end position="145"/>
    </location>
</feature>
<evidence type="ECO:0000256" key="1">
    <source>
        <dbReference type="SAM" id="Coils"/>
    </source>
</evidence>
<dbReference type="SUPFAM" id="SSF58113">
    <property type="entry name" value="Apolipoprotein A-I"/>
    <property type="match status" value="1"/>
</dbReference>
<evidence type="ECO:0000256" key="2">
    <source>
        <dbReference type="SAM" id="MobiDB-lite"/>
    </source>
</evidence>
<feature type="compositionally biased region" description="Acidic residues" evidence="2">
    <location>
        <begin position="164"/>
        <end position="175"/>
    </location>
</feature>
<comment type="caution">
    <text evidence="3">The sequence shown here is derived from an EMBL/GenBank/DDBJ whole genome shotgun (WGS) entry which is preliminary data.</text>
</comment>
<reference evidence="3 4" key="1">
    <citation type="journal article" date="2012" name="J. Bacteriol.">
        <title>Draft Genome Sequence of the Extremely Halophilic Archaeon Halogranum salarium B-1T.</title>
        <authorList>
            <person name="Kim K.K."/>
            <person name="Lee K.C."/>
            <person name="Lee J.S."/>
        </authorList>
    </citation>
    <scope>NUCLEOTIDE SEQUENCE [LARGE SCALE GENOMIC DNA]</scope>
    <source>
        <strain evidence="3 4">B-1</strain>
    </source>
</reference>
<dbReference type="PATRIC" id="fig|1210908.3.peg.150"/>
<feature type="coiled-coil region" evidence="1">
    <location>
        <begin position="550"/>
        <end position="577"/>
    </location>
</feature>